<protein>
    <submittedName>
        <fullName evidence="1">Uncharacterized protein</fullName>
    </submittedName>
</protein>
<name>X1CDV2_9ZZZZ</name>
<comment type="caution">
    <text evidence="1">The sequence shown here is derived from an EMBL/GenBank/DDBJ whole genome shotgun (WGS) entry which is preliminary data.</text>
</comment>
<proteinExistence type="predicted"/>
<reference evidence="1" key="1">
    <citation type="journal article" date="2014" name="Front. Microbiol.">
        <title>High frequency of phylogenetically diverse reductive dehalogenase-homologous genes in deep subseafloor sedimentary metagenomes.</title>
        <authorList>
            <person name="Kawai M."/>
            <person name="Futagami T."/>
            <person name="Toyoda A."/>
            <person name="Takaki Y."/>
            <person name="Nishi S."/>
            <person name="Hori S."/>
            <person name="Arai W."/>
            <person name="Tsubouchi T."/>
            <person name="Morono Y."/>
            <person name="Uchiyama I."/>
            <person name="Ito T."/>
            <person name="Fujiyama A."/>
            <person name="Inagaki F."/>
            <person name="Takami H."/>
        </authorList>
    </citation>
    <scope>NUCLEOTIDE SEQUENCE</scope>
    <source>
        <strain evidence="1">Expedition CK06-06</strain>
    </source>
</reference>
<dbReference type="EMBL" id="BART01009899">
    <property type="protein sequence ID" value="GAG82416.1"/>
    <property type="molecule type" value="Genomic_DNA"/>
</dbReference>
<evidence type="ECO:0000313" key="1">
    <source>
        <dbReference type="EMBL" id="GAG82416.1"/>
    </source>
</evidence>
<accession>X1CDV2</accession>
<gene>
    <name evidence="1" type="ORF">S01H4_21766</name>
</gene>
<dbReference type="AlphaFoldDB" id="X1CDV2"/>
<feature type="non-terminal residue" evidence="1">
    <location>
        <position position="1"/>
    </location>
</feature>
<organism evidence="1">
    <name type="scientific">marine sediment metagenome</name>
    <dbReference type="NCBI Taxonomy" id="412755"/>
    <lineage>
        <taxon>unclassified sequences</taxon>
        <taxon>metagenomes</taxon>
        <taxon>ecological metagenomes</taxon>
    </lineage>
</organism>
<sequence>EFIPLSGTTEIQHLQGPSYIYAILMDKRIRKDNW</sequence>